<name>A0ABM1F8W9_PRICU</name>
<keyword evidence="2" id="KW-0732">Signal</keyword>
<evidence type="ECO:0000313" key="4">
    <source>
        <dbReference type="RefSeq" id="XP_014680890.1"/>
    </source>
</evidence>
<protein>
    <submittedName>
        <fullName evidence="4">Uncharacterized protein LOC106820829</fullName>
    </submittedName>
</protein>
<dbReference type="RefSeq" id="XP_014680890.1">
    <property type="nucleotide sequence ID" value="XM_014825404.1"/>
</dbReference>
<evidence type="ECO:0000256" key="2">
    <source>
        <dbReference type="SAM" id="SignalP"/>
    </source>
</evidence>
<dbReference type="GeneID" id="106820829"/>
<organism evidence="3 4">
    <name type="scientific">Priapulus caudatus</name>
    <name type="common">Priapulid worm</name>
    <dbReference type="NCBI Taxonomy" id="37621"/>
    <lineage>
        <taxon>Eukaryota</taxon>
        <taxon>Metazoa</taxon>
        <taxon>Ecdysozoa</taxon>
        <taxon>Scalidophora</taxon>
        <taxon>Priapulida</taxon>
        <taxon>Priapulimorpha</taxon>
        <taxon>Priapulimorphida</taxon>
        <taxon>Priapulidae</taxon>
        <taxon>Priapulus</taxon>
    </lineage>
</organism>
<feature type="compositionally biased region" description="Polar residues" evidence="1">
    <location>
        <begin position="86"/>
        <end position="95"/>
    </location>
</feature>
<feature type="region of interest" description="Disordered" evidence="1">
    <location>
        <begin position="84"/>
        <end position="103"/>
    </location>
</feature>
<gene>
    <name evidence="4" type="primary">LOC106820829</name>
</gene>
<feature type="signal peptide" evidence="2">
    <location>
        <begin position="1"/>
        <end position="35"/>
    </location>
</feature>
<keyword evidence="3" id="KW-1185">Reference proteome</keyword>
<evidence type="ECO:0000256" key="1">
    <source>
        <dbReference type="SAM" id="MobiDB-lite"/>
    </source>
</evidence>
<dbReference type="Proteomes" id="UP000695022">
    <property type="component" value="Unplaced"/>
</dbReference>
<dbReference type="PROSITE" id="PS51257">
    <property type="entry name" value="PROKAR_LIPOPROTEIN"/>
    <property type="match status" value="1"/>
</dbReference>
<feature type="chain" id="PRO_5046216752" evidence="2">
    <location>
        <begin position="36"/>
        <end position="144"/>
    </location>
</feature>
<accession>A0ABM1F8W9</accession>
<sequence>MVRRTIRCLPALHGDCVRACLALCVLALACDLSRGGRVGGALEKAFLAELGIREPPLRESGGGGDRGGPPHDYMVRVSAAMERYARQQQDSSSGGYATDGRPEAVRVTSYPAVSVSDRHTAPSIISKFETSLRMANFPLPSNLS</sequence>
<proteinExistence type="predicted"/>
<evidence type="ECO:0000313" key="3">
    <source>
        <dbReference type="Proteomes" id="UP000695022"/>
    </source>
</evidence>
<reference evidence="4" key="1">
    <citation type="submission" date="2025-08" db="UniProtKB">
        <authorList>
            <consortium name="RefSeq"/>
        </authorList>
    </citation>
    <scope>IDENTIFICATION</scope>
</reference>